<feature type="domain" description="Xylanolytic transcriptional activator regulatory" evidence="3">
    <location>
        <begin position="117"/>
        <end position="191"/>
    </location>
</feature>
<proteinExistence type="predicted"/>
<keyword evidence="2" id="KW-0812">Transmembrane</keyword>
<dbReference type="SMART" id="SM00906">
    <property type="entry name" value="Fungal_trans"/>
    <property type="match status" value="1"/>
</dbReference>
<protein>
    <recommendedName>
        <fullName evidence="3">Xylanolytic transcriptional activator regulatory domain-containing protein</fullName>
    </recommendedName>
</protein>
<reference evidence="4 5" key="1">
    <citation type="journal article" date="2015" name="Fungal Genet. Biol.">
        <title>Evolution of novel wood decay mechanisms in Agaricales revealed by the genome sequences of Fistulina hepatica and Cylindrobasidium torrendii.</title>
        <authorList>
            <person name="Floudas D."/>
            <person name="Held B.W."/>
            <person name="Riley R."/>
            <person name="Nagy L.G."/>
            <person name="Koehler G."/>
            <person name="Ransdell A.S."/>
            <person name="Younus H."/>
            <person name="Chow J."/>
            <person name="Chiniquy J."/>
            <person name="Lipzen A."/>
            <person name="Tritt A."/>
            <person name="Sun H."/>
            <person name="Haridas S."/>
            <person name="LaButti K."/>
            <person name="Ohm R.A."/>
            <person name="Kues U."/>
            <person name="Blanchette R.A."/>
            <person name="Grigoriev I.V."/>
            <person name="Minto R.E."/>
            <person name="Hibbett D.S."/>
        </authorList>
    </citation>
    <scope>NUCLEOTIDE SEQUENCE [LARGE SCALE GENOMIC DNA]</scope>
    <source>
        <strain evidence="4 5">FP15055 ss-10</strain>
    </source>
</reference>
<dbReference type="AlphaFoldDB" id="A0A0D7BNQ7"/>
<dbReference type="PANTHER" id="PTHR46910">
    <property type="entry name" value="TRANSCRIPTION FACTOR PDR1"/>
    <property type="match status" value="1"/>
</dbReference>
<evidence type="ECO:0000256" key="2">
    <source>
        <dbReference type="SAM" id="Phobius"/>
    </source>
</evidence>
<dbReference type="GO" id="GO:0003677">
    <property type="term" value="F:DNA binding"/>
    <property type="evidence" value="ECO:0007669"/>
    <property type="project" value="InterPro"/>
</dbReference>
<name>A0A0D7BNQ7_9AGAR</name>
<dbReference type="InterPro" id="IPR007219">
    <property type="entry name" value="XnlR_reg_dom"/>
</dbReference>
<dbReference type="GO" id="GO:0006351">
    <property type="term" value="P:DNA-templated transcription"/>
    <property type="evidence" value="ECO:0007669"/>
    <property type="project" value="InterPro"/>
</dbReference>
<dbReference type="Proteomes" id="UP000054007">
    <property type="component" value="Unassembled WGS sequence"/>
</dbReference>
<keyword evidence="2" id="KW-0472">Membrane</keyword>
<dbReference type="OrthoDB" id="4456959at2759"/>
<dbReference type="InterPro" id="IPR050987">
    <property type="entry name" value="AtrR-like"/>
</dbReference>
<keyword evidence="5" id="KW-1185">Reference proteome</keyword>
<dbReference type="Pfam" id="PF04082">
    <property type="entry name" value="Fungal_trans"/>
    <property type="match status" value="1"/>
</dbReference>
<dbReference type="PANTHER" id="PTHR46910:SF38">
    <property type="entry name" value="ZN(2)-C6 FUNGAL-TYPE DOMAIN-CONTAINING PROTEIN"/>
    <property type="match status" value="1"/>
</dbReference>
<evidence type="ECO:0000313" key="5">
    <source>
        <dbReference type="Proteomes" id="UP000054007"/>
    </source>
</evidence>
<dbReference type="CDD" id="cd12148">
    <property type="entry name" value="fungal_TF_MHR"/>
    <property type="match status" value="1"/>
</dbReference>
<organism evidence="4 5">
    <name type="scientific">Cylindrobasidium torrendii FP15055 ss-10</name>
    <dbReference type="NCBI Taxonomy" id="1314674"/>
    <lineage>
        <taxon>Eukaryota</taxon>
        <taxon>Fungi</taxon>
        <taxon>Dikarya</taxon>
        <taxon>Basidiomycota</taxon>
        <taxon>Agaricomycotina</taxon>
        <taxon>Agaricomycetes</taxon>
        <taxon>Agaricomycetidae</taxon>
        <taxon>Agaricales</taxon>
        <taxon>Marasmiineae</taxon>
        <taxon>Physalacriaceae</taxon>
        <taxon>Cylindrobasidium</taxon>
    </lineage>
</organism>
<evidence type="ECO:0000256" key="1">
    <source>
        <dbReference type="ARBA" id="ARBA00023242"/>
    </source>
</evidence>
<keyword evidence="2" id="KW-1133">Transmembrane helix</keyword>
<sequence>MFPAADLLDDLVKIFLRYFNQHFHILHGPTFVRQVAAGLHHTTPAFGSVVLAVCALASRYSDDPRVGEGHHKGWNYYTQIKAIHLGQYLDPANLLWDLQLFPLMGLYAYSLTLPDQCFLLTAMGIRLAQARSIHRLKPSDDKPWTANDELLKRTWWLLVVLDTYVSSFGGHRRVTDYEEFDAEYPLEVDDEFWPGEPLADPERPWHQPKRTNCRVSGWVYHLKLLSIYSFAQTTIYTIRRSPYWDCIGCPDWDRNIVVELDSALNAWLDSLPDFLRWDPHSPTADAAMLQSTLHFIQIQIHRPFLREFASNAICVTAARSCSHVLAAYSKGWPFLTMPMAFGWALYSSIILLLNVKDGKLASPRDLEDVAENMEMLSRHEGVWQVAGRYQYV</sequence>
<dbReference type="GO" id="GO:0003700">
    <property type="term" value="F:DNA-binding transcription factor activity"/>
    <property type="evidence" value="ECO:0007669"/>
    <property type="project" value="InterPro"/>
</dbReference>
<gene>
    <name evidence="4" type="ORF">CYLTODRAFT_344720</name>
</gene>
<dbReference type="STRING" id="1314674.A0A0D7BNQ7"/>
<dbReference type="EMBL" id="KN880447">
    <property type="protein sequence ID" value="KIY72122.1"/>
    <property type="molecule type" value="Genomic_DNA"/>
</dbReference>
<accession>A0A0D7BNQ7</accession>
<evidence type="ECO:0000313" key="4">
    <source>
        <dbReference type="EMBL" id="KIY72122.1"/>
    </source>
</evidence>
<dbReference type="GO" id="GO:0008270">
    <property type="term" value="F:zinc ion binding"/>
    <property type="evidence" value="ECO:0007669"/>
    <property type="project" value="InterPro"/>
</dbReference>
<feature type="transmembrane region" description="Helical" evidence="2">
    <location>
        <begin position="331"/>
        <end position="355"/>
    </location>
</feature>
<keyword evidence="1" id="KW-0539">Nucleus</keyword>
<evidence type="ECO:0000259" key="3">
    <source>
        <dbReference type="SMART" id="SM00906"/>
    </source>
</evidence>